<accession>A0A4Q2UKI5</accession>
<gene>
    <name evidence="1" type="ORF">EQG79_09205</name>
</gene>
<dbReference type="InterPro" id="IPR023101">
    <property type="entry name" value="AF1862-like_dom_sf"/>
</dbReference>
<dbReference type="SUPFAM" id="SSF158568">
    <property type="entry name" value="AF1862-like"/>
    <property type="match status" value="1"/>
</dbReference>
<organism evidence="1 2">
    <name type="scientific">Spirosoma sordidisoli</name>
    <dbReference type="NCBI Taxonomy" id="2502893"/>
    <lineage>
        <taxon>Bacteria</taxon>
        <taxon>Pseudomonadati</taxon>
        <taxon>Bacteroidota</taxon>
        <taxon>Cytophagia</taxon>
        <taxon>Cytophagales</taxon>
        <taxon>Cytophagaceae</taxon>
        <taxon>Spirosoma</taxon>
    </lineage>
</organism>
<evidence type="ECO:0000313" key="2">
    <source>
        <dbReference type="Proteomes" id="UP000290407"/>
    </source>
</evidence>
<comment type="caution">
    <text evidence="1">The sequence shown here is derived from an EMBL/GenBank/DDBJ whole genome shotgun (WGS) entry which is preliminary data.</text>
</comment>
<dbReference type="RefSeq" id="WP_129601265.1">
    <property type="nucleotide sequence ID" value="NZ_SBLB01000002.1"/>
</dbReference>
<reference evidence="1 2" key="1">
    <citation type="submission" date="2019-01" db="EMBL/GenBank/DDBJ databases">
        <title>Spirosoma flava sp. nov., a propanil-degrading bacterium isolated from herbicide-contaminated soil.</title>
        <authorList>
            <person name="Zhang L."/>
            <person name="Jiang J.-D."/>
        </authorList>
    </citation>
    <scope>NUCLEOTIDE SEQUENCE [LARGE SCALE GENOMIC DNA]</scope>
    <source>
        <strain evidence="1 2">TY50</strain>
    </source>
</reference>
<sequence>MNPIEKHLAEARRLIQERTGLLTQTGKIPAVYRGYVSSFGVDVRQSGVLPTLLLYKATDANTHEKEARPLVVELIGKLLDQPSPQAFVNHAFACNDTPARRNKLRREVMNAAVALKLAMRTFPFDDGRIDAAPTNAELTSPA</sequence>
<evidence type="ECO:0000313" key="1">
    <source>
        <dbReference type="EMBL" id="RYC70037.1"/>
    </source>
</evidence>
<evidence type="ECO:0008006" key="3">
    <source>
        <dbReference type="Google" id="ProtNLM"/>
    </source>
</evidence>
<name>A0A4Q2UKI5_9BACT</name>
<proteinExistence type="predicted"/>
<protein>
    <recommendedName>
        <fullName evidence="3">CRISPR type III-B/RAMP module-associated protein Cmr5</fullName>
    </recommendedName>
</protein>
<dbReference type="EMBL" id="SBLB01000002">
    <property type="protein sequence ID" value="RYC70037.1"/>
    <property type="molecule type" value="Genomic_DNA"/>
</dbReference>
<dbReference type="Proteomes" id="UP000290407">
    <property type="component" value="Unassembled WGS sequence"/>
</dbReference>
<dbReference type="AlphaFoldDB" id="A0A4Q2UKI5"/>
<keyword evidence="2" id="KW-1185">Reference proteome</keyword>